<evidence type="ECO:0000256" key="1">
    <source>
        <dbReference type="ARBA" id="ARBA00004651"/>
    </source>
</evidence>
<name>A0AA37XB94_9MICO</name>
<keyword evidence="3" id="KW-1003">Cell membrane</keyword>
<reference evidence="8 9" key="1">
    <citation type="journal article" date="2014" name="Int. J. Syst. Evol. Microbiol.">
        <title>Complete genome sequence of Corynebacterium casei LMG S-19264T (=DSM 44701T), isolated from a smear-ripened cheese.</title>
        <authorList>
            <consortium name="US DOE Joint Genome Institute (JGI-PGF)"/>
            <person name="Walter F."/>
            <person name="Albersmeier A."/>
            <person name="Kalinowski J."/>
            <person name="Ruckert C."/>
        </authorList>
    </citation>
    <scope>NUCLEOTIDE SEQUENCE [LARGE SCALE GENOMIC DNA]</scope>
    <source>
        <strain evidence="8 9">NBRC 112289</strain>
    </source>
</reference>
<evidence type="ECO:0000256" key="3">
    <source>
        <dbReference type="ARBA" id="ARBA00022475"/>
    </source>
</evidence>
<dbReference type="Pfam" id="PF07681">
    <property type="entry name" value="DoxX"/>
    <property type="match status" value="1"/>
</dbReference>
<comment type="caution">
    <text evidence="8">The sequence shown here is derived from an EMBL/GenBank/DDBJ whole genome shotgun (WGS) entry which is preliminary data.</text>
</comment>
<evidence type="ECO:0000256" key="2">
    <source>
        <dbReference type="ARBA" id="ARBA00006679"/>
    </source>
</evidence>
<proteinExistence type="inferred from homology"/>
<comment type="subcellular location">
    <subcellularLocation>
        <location evidence="1">Cell membrane</location>
        <topology evidence="1">Multi-pass membrane protein</topology>
    </subcellularLocation>
</comment>
<evidence type="ECO:0000313" key="9">
    <source>
        <dbReference type="Proteomes" id="UP001157160"/>
    </source>
</evidence>
<dbReference type="Proteomes" id="UP001157160">
    <property type="component" value="Unassembled WGS sequence"/>
</dbReference>
<feature type="transmembrane region" description="Helical" evidence="7">
    <location>
        <begin position="51"/>
        <end position="73"/>
    </location>
</feature>
<sequence>MPNLPASAGLLVLRVAVGVIAIAHGWQKIWTNGIEGTTQGFAGMGVPLPQLAAPLVAWTEVVGGALLIVGLAARLAGAAIGVAMLVAMLLVHLPGGFFAAEGGIEFTLLLTAASFAIALTGSGALSVDALFSRARVARRDRRLEASPA</sequence>
<keyword evidence="4 7" id="KW-0812">Transmembrane</keyword>
<comment type="similarity">
    <text evidence="2">Belongs to the DoxX family.</text>
</comment>
<evidence type="ECO:0000256" key="6">
    <source>
        <dbReference type="ARBA" id="ARBA00023136"/>
    </source>
</evidence>
<accession>A0AA37XB94</accession>
<keyword evidence="9" id="KW-1185">Reference proteome</keyword>
<keyword evidence="6 7" id="KW-0472">Membrane</keyword>
<dbReference type="AlphaFoldDB" id="A0AA37XB94"/>
<feature type="transmembrane region" description="Helical" evidence="7">
    <location>
        <begin position="106"/>
        <end position="131"/>
    </location>
</feature>
<dbReference type="PANTHER" id="PTHR33452">
    <property type="entry name" value="OXIDOREDUCTASE CATD-RELATED"/>
    <property type="match status" value="1"/>
</dbReference>
<dbReference type="EMBL" id="BSUL01000001">
    <property type="protein sequence ID" value="GMA28351.1"/>
    <property type="molecule type" value="Genomic_DNA"/>
</dbReference>
<dbReference type="GO" id="GO:0005886">
    <property type="term" value="C:plasma membrane"/>
    <property type="evidence" value="ECO:0007669"/>
    <property type="project" value="UniProtKB-SubCell"/>
</dbReference>
<evidence type="ECO:0000256" key="4">
    <source>
        <dbReference type="ARBA" id="ARBA00022692"/>
    </source>
</evidence>
<dbReference type="InterPro" id="IPR051907">
    <property type="entry name" value="DoxX-like_oxidoreductase"/>
</dbReference>
<evidence type="ECO:0000256" key="5">
    <source>
        <dbReference type="ARBA" id="ARBA00022989"/>
    </source>
</evidence>
<evidence type="ECO:0000256" key="7">
    <source>
        <dbReference type="SAM" id="Phobius"/>
    </source>
</evidence>
<evidence type="ECO:0000313" key="8">
    <source>
        <dbReference type="EMBL" id="GMA28351.1"/>
    </source>
</evidence>
<dbReference type="InterPro" id="IPR032808">
    <property type="entry name" value="DoxX"/>
</dbReference>
<gene>
    <name evidence="8" type="ORF">GCM10025874_16040</name>
</gene>
<protein>
    <submittedName>
        <fullName evidence="8">Membrane protein</fullName>
    </submittedName>
</protein>
<keyword evidence="5 7" id="KW-1133">Transmembrane helix</keyword>
<feature type="transmembrane region" description="Helical" evidence="7">
    <location>
        <begin position="80"/>
        <end position="100"/>
    </location>
</feature>
<dbReference type="RefSeq" id="WP_284231704.1">
    <property type="nucleotide sequence ID" value="NZ_BSUL01000001.1"/>
</dbReference>
<organism evidence="8 9">
    <name type="scientific">Arenivirga flava</name>
    <dbReference type="NCBI Taxonomy" id="1930060"/>
    <lineage>
        <taxon>Bacteria</taxon>
        <taxon>Bacillati</taxon>
        <taxon>Actinomycetota</taxon>
        <taxon>Actinomycetes</taxon>
        <taxon>Micrococcales</taxon>
        <taxon>Microbacteriaceae</taxon>
        <taxon>Arenivirga</taxon>
    </lineage>
</organism>
<dbReference type="PANTHER" id="PTHR33452:SF1">
    <property type="entry name" value="INNER MEMBRANE PROTEIN YPHA-RELATED"/>
    <property type="match status" value="1"/>
</dbReference>